<dbReference type="AlphaFoldDB" id="A0A699Z0C6"/>
<feature type="region of interest" description="Disordered" evidence="1">
    <location>
        <begin position="121"/>
        <end position="143"/>
    </location>
</feature>
<evidence type="ECO:0000256" key="1">
    <source>
        <dbReference type="SAM" id="MobiDB-lite"/>
    </source>
</evidence>
<dbReference type="EMBL" id="BLLF01000931">
    <property type="protein sequence ID" value="GFH15993.1"/>
    <property type="molecule type" value="Genomic_DNA"/>
</dbReference>
<evidence type="ECO:0000313" key="2">
    <source>
        <dbReference type="EMBL" id="GFH15993.1"/>
    </source>
</evidence>
<proteinExistence type="predicted"/>
<gene>
    <name evidence="2" type="ORF">HaLaN_12334</name>
</gene>
<name>A0A699Z0C6_HAELA</name>
<comment type="caution">
    <text evidence="2">The sequence shown here is derived from an EMBL/GenBank/DDBJ whole genome shotgun (WGS) entry which is preliminary data.</text>
</comment>
<feature type="non-terminal residue" evidence="2">
    <location>
        <position position="143"/>
    </location>
</feature>
<feature type="non-terminal residue" evidence="2">
    <location>
        <position position="1"/>
    </location>
</feature>
<evidence type="ECO:0000313" key="3">
    <source>
        <dbReference type="Proteomes" id="UP000485058"/>
    </source>
</evidence>
<protein>
    <submittedName>
        <fullName evidence="2">Uncharacterized protein</fullName>
    </submittedName>
</protein>
<keyword evidence="3" id="KW-1185">Reference proteome</keyword>
<organism evidence="2 3">
    <name type="scientific">Haematococcus lacustris</name>
    <name type="common">Green alga</name>
    <name type="synonym">Haematococcus pluvialis</name>
    <dbReference type="NCBI Taxonomy" id="44745"/>
    <lineage>
        <taxon>Eukaryota</taxon>
        <taxon>Viridiplantae</taxon>
        <taxon>Chlorophyta</taxon>
        <taxon>core chlorophytes</taxon>
        <taxon>Chlorophyceae</taxon>
        <taxon>CS clade</taxon>
        <taxon>Chlamydomonadales</taxon>
        <taxon>Haematococcaceae</taxon>
        <taxon>Haematococcus</taxon>
    </lineage>
</organism>
<accession>A0A699Z0C6</accession>
<reference evidence="2 3" key="1">
    <citation type="submission" date="2020-02" db="EMBL/GenBank/DDBJ databases">
        <title>Draft genome sequence of Haematococcus lacustris strain NIES-144.</title>
        <authorList>
            <person name="Morimoto D."/>
            <person name="Nakagawa S."/>
            <person name="Yoshida T."/>
            <person name="Sawayama S."/>
        </authorList>
    </citation>
    <scope>NUCLEOTIDE SEQUENCE [LARGE SCALE GENOMIC DNA]</scope>
    <source>
        <strain evidence="2 3">NIES-144</strain>
    </source>
</reference>
<sequence>SPCDLVAWARHVSATASPYSQAACRGGGVLCVSMLPTAAHHSHLPTPAHGSPTNGLLGLGLGAWSCFLKPNAGYSLPLGRKPSSVWPPAQLRWAPLGLPCPLEVEGCVAVPVHPLAKVPRGGLGQPRAPHEPPHWRLKPLAPG</sequence>
<dbReference type="Proteomes" id="UP000485058">
    <property type="component" value="Unassembled WGS sequence"/>
</dbReference>